<dbReference type="EMBL" id="OU015568">
    <property type="protein sequence ID" value="CAG5081930.1"/>
    <property type="molecule type" value="Genomic_DNA"/>
</dbReference>
<reference evidence="1 2" key="1">
    <citation type="submission" date="2021-04" db="EMBL/GenBank/DDBJ databases">
        <authorList>
            <person name="Bliznina A."/>
        </authorList>
    </citation>
    <scope>NUCLEOTIDE SEQUENCE [LARGE SCALE GENOMIC DNA]</scope>
</reference>
<accession>A0ABN7RTP5</accession>
<sequence>MCKKTYLMESGWEIIRRLGKYFDKKPPPSDCHYERVTLNEKFAFTRPLTVTGAYLQNGVVAYHQMTVDRVDNNEYVLQNTDHSSNEPPLIRIPLNNPYFASDDELQSFGLFYEDANIRCGFGRKYESPCFLRLSD</sequence>
<evidence type="ECO:0000313" key="2">
    <source>
        <dbReference type="Proteomes" id="UP001158576"/>
    </source>
</evidence>
<gene>
    <name evidence="1" type="ORF">OKIOD_LOCUS1553</name>
</gene>
<proteinExistence type="predicted"/>
<protein>
    <submittedName>
        <fullName evidence="1">Oidioi.mRNA.OKI2018_I69.PAR.g9995.t1.cds</fullName>
    </submittedName>
</protein>
<name>A0ABN7RTP5_OIKDI</name>
<keyword evidence="2" id="KW-1185">Reference proteome</keyword>
<dbReference type="Proteomes" id="UP001158576">
    <property type="component" value="Chromosome PAR"/>
</dbReference>
<evidence type="ECO:0000313" key="1">
    <source>
        <dbReference type="EMBL" id="CAG5081930.1"/>
    </source>
</evidence>
<organism evidence="1 2">
    <name type="scientific">Oikopleura dioica</name>
    <name type="common">Tunicate</name>
    <dbReference type="NCBI Taxonomy" id="34765"/>
    <lineage>
        <taxon>Eukaryota</taxon>
        <taxon>Metazoa</taxon>
        <taxon>Chordata</taxon>
        <taxon>Tunicata</taxon>
        <taxon>Appendicularia</taxon>
        <taxon>Copelata</taxon>
        <taxon>Oikopleuridae</taxon>
        <taxon>Oikopleura</taxon>
    </lineage>
</organism>